<evidence type="ECO:0000313" key="3">
    <source>
        <dbReference type="Proteomes" id="UP001215598"/>
    </source>
</evidence>
<reference evidence="2" key="1">
    <citation type="submission" date="2023-03" db="EMBL/GenBank/DDBJ databases">
        <title>Massive genome expansion in bonnet fungi (Mycena s.s.) driven by repeated elements and novel gene families across ecological guilds.</title>
        <authorList>
            <consortium name="Lawrence Berkeley National Laboratory"/>
            <person name="Harder C.B."/>
            <person name="Miyauchi S."/>
            <person name="Viragh M."/>
            <person name="Kuo A."/>
            <person name="Thoen E."/>
            <person name="Andreopoulos B."/>
            <person name="Lu D."/>
            <person name="Skrede I."/>
            <person name="Drula E."/>
            <person name="Henrissat B."/>
            <person name="Morin E."/>
            <person name="Kohler A."/>
            <person name="Barry K."/>
            <person name="LaButti K."/>
            <person name="Morin E."/>
            <person name="Salamov A."/>
            <person name="Lipzen A."/>
            <person name="Mereny Z."/>
            <person name="Hegedus B."/>
            <person name="Baldrian P."/>
            <person name="Stursova M."/>
            <person name="Weitz H."/>
            <person name="Taylor A."/>
            <person name="Grigoriev I.V."/>
            <person name="Nagy L.G."/>
            <person name="Martin F."/>
            <person name="Kauserud H."/>
        </authorList>
    </citation>
    <scope>NUCLEOTIDE SEQUENCE</scope>
    <source>
        <strain evidence="2">CBHHK182m</strain>
    </source>
</reference>
<evidence type="ECO:0000256" key="1">
    <source>
        <dbReference type="SAM" id="SignalP"/>
    </source>
</evidence>
<evidence type="ECO:0000313" key="2">
    <source>
        <dbReference type="EMBL" id="KAJ7766230.1"/>
    </source>
</evidence>
<organism evidence="2 3">
    <name type="scientific">Mycena metata</name>
    <dbReference type="NCBI Taxonomy" id="1033252"/>
    <lineage>
        <taxon>Eukaryota</taxon>
        <taxon>Fungi</taxon>
        <taxon>Dikarya</taxon>
        <taxon>Basidiomycota</taxon>
        <taxon>Agaricomycotina</taxon>
        <taxon>Agaricomycetes</taxon>
        <taxon>Agaricomycetidae</taxon>
        <taxon>Agaricales</taxon>
        <taxon>Marasmiineae</taxon>
        <taxon>Mycenaceae</taxon>
        <taxon>Mycena</taxon>
    </lineage>
</organism>
<comment type="caution">
    <text evidence="2">The sequence shown here is derived from an EMBL/GenBank/DDBJ whole genome shotgun (WGS) entry which is preliminary data.</text>
</comment>
<dbReference type="EMBL" id="JARKIB010000024">
    <property type="protein sequence ID" value="KAJ7766230.1"/>
    <property type="molecule type" value="Genomic_DNA"/>
</dbReference>
<accession>A0AAD7JK71</accession>
<proteinExistence type="predicted"/>
<dbReference type="Proteomes" id="UP001215598">
    <property type="component" value="Unassembled WGS sequence"/>
</dbReference>
<keyword evidence="1" id="KW-0732">Signal</keyword>
<feature type="signal peptide" evidence="1">
    <location>
        <begin position="1"/>
        <end position="23"/>
    </location>
</feature>
<dbReference type="AlphaFoldDB" id="A0AAD7JK71"/>
<gene>
    <name evidence="2" type="ORF">B0H16DRAFT_1717450</name>
</gene>
<sequence length="82" mass="8582">MVSLNSLLPFVISAAIVSSRAAAIQSLPRETGLSARQTCTALWAGCTSSIWWAPDCCEGAVCTVLNEFWSQCLAPATSTAST</sequence>
<protein>
    <recommendedName>
        <fullName evidence="4">CBM1 domain-containing protein</fullName>
    </recommendedName>
</protein>
<evidence type="ECO:0008006" key="4">
    <source>
        <dbReference type="Google" id="ProtNLM"/>
    </source>
</evidence>
<feature type="chain" id="PRO_5042040824" description="CBM1 domain-containing protein" evidence="1">
    <location>
        <begin position="24"/>
        <end position="82"/>
    </location>
</feature>
<keyword evidence="3" id="KW-1185">Reference proteome</keyword>
<name>A0AAD7JK71_9AGAR</name>